<gene>
    <name evidence="8" type="primary">fliY</name>
    <name evidence="8" type="ORF">EUAN_18080</name>
</gene>
<evidence type="ECO:0000313" key="8">
    <source>
        <dbReference type="EMBL" id="OHW61805.1"/>
    </source>
</evidence>
<dbReference type="PANTHER" id="PTHR35936:SF34">
    <property type="entry name" value="ABC TRANSPORTER EXTRACELLULAR-BINDING PROTEIN YCKB-RELATED"/>
    <property type="match status" value="1"/>
</dbReference>
<organism evidence="8 9">
    <name type="scientific">Andreesenia angusta</name>
    <dbReference type="NCBI Taxonomy" id="39480"/>
    <lineage>
        <taxon>Bacteria</taxon>
        <taxon>Bacillati</taxon>
        <taxon>Bacillota</taxon>
        <taxon>Tissierellia</taxon>
        <taxon>Tissierellales</taxon>
        <taxon>Gottschalkiaceae</taxon>
        <taxon>Andreesenia</taxon>
    </lineage>
</organism>
<protein>
    <submittedName>
        <fullName evidence="8">Cystine-binding periplasmic protein</fullName>
    </submittedName>
</protein>
<dbReference type="InterPro" id="IPR018313">
    <property type="entry name" value="SBP_3_CS"/>
</dbReference>
<comment type="caution">
    <text evidence="8">The sequence shown here is derived from an EMBL/GenBank/DDBJ whole genome shotgun (WGS) entry which is preliminary data.</text>
</comment>
<dbReference type="Pfam" id="PF00497">
    <property type="entry name" value="SBP_bac_3"/>
    <property type="match status" value="1"/>
</dbReference>
<evidence type="ECO:0000259" key="6">
    <source>
        <dbReference type="SMART" id="SM00062"/>
    </source>
</evidence>
<evidence type="ECO:0000256" key="1">
    <source>
        <dbReference type="ARBA" id="ARBA00004196"/>
    </source>
</evidence>
<name>A0A1S1V5V9_9FIRM</name>
<evidence type="ECO:0000256" key="3">
    <source>
        <dbReference type="ARBA" id="ARBA00022729"/>
    </source>
</evidence>
<feature type="chain" id="PRO_5039494084" evidence="5">
    <location>
        <begin position="21"/>
        <end position="268"/>
    </location>
</feature>
<keyword evidence="3 5" id="KW-0732">Signal</keyword>
<dbReference type="RefSeq" id="WP_071063810.1">
    <property type="nucleotide sequence ID" value="NZ_MKIE01000007.1"/>
</dbReference>
<evidence type="ECO:0000256" key="5">
    <source>
        <dbReference type="SAM" id="SignalP"/>
    </source>
</evidence>
<dbReference type="STRING" id="39480.EUAN_18080"/>
<keyword evidence="9" id="KW-1185">Reference proteome</keyword>
<proteinExistence type="inferred from homology"/>
<dbReference type="PROSITE" id="PS51257">
    <property type="entry name" value="PROKAR_LIPOPROTEIN"/>
    <property type="match status" value="1"/>
</dbReference>
<evidence type="ECO:0000256" key="2">
    <source>
        <dbReference type="ARBA" id="ARBA00010333"/>
    </source>
</evidence>
<accession>A0A1S1V5V9</accession>
<dbReference type="GO" id="GO:0016020">
    <property type="term" value="C:membrane"/>
    <property type="evidence" value="ECO:0007669"/>
    <property type="project" value="InterPro"/>
</dbReference>
<feature type="domain" description="Ionotropic glutamate receptor C-terminal" evidence="7">
    <location>
        <begin position="41"/>
        <end position="263"/>
    </location>
</feature>
<dbReference type="PROSITE" id="PS01039">
    <property type="entry name" value="SBP_BACTERIAL_3"/>
    <property type="match status" value="1"/>
</dbReference>
<dbReference type="SUPFAM" id="SSF53850">
    <property type="entry name" value="Periplasmic binding protein-like II"/>
    <property type="match status" value="1"/>
</dbReference>
<evidence type="ECO:0000259" key="7">
    <source>
        <dbReference type="SMART" id="SM00079"/>
    </source>
</evidence>
<feature type="domain" description="Solute-binding protein family 3/N-terminal" evidence="6">
    <location>
        <begin position="41"/>
        <end position="264"/>
    </location>
</feature>
<reference evidence="8 9" key="1">
    <citation type="submission" date="2016-09" db="EMBL/GenBank/DDBJ databases">
        <title>Genome sequence of Eubacterium angustum.</title>
        <authorList>
            <person name="Poehlein A."/>
            <person name="Daniel R."/>
        </authorList>
    </citation>
    <scope>NUCLEOTIDE SEQUENCE [LARGE SCALE GENOMIC DNA]</scope>
    <source>
        <strain evidence="8 9">DSM 1989</strain>
    </source>
</reference>
<dbReference type="PANTHER" id="PTHR35936">
    <property type="entry name" value="MEMBRANE-BOUND LYTIC MUREIN TRANSGLYCOSYLASE F"/>
    <property type="match status" value="1"/>
</dbReference>
<dbReference type="CDD" id="cd00996">
    <property type="entry name" value="PBP2_AatB_like"/>
    <property type="match status" value="1"/>
</dbReference>
<dbReference type="EMBL" id="MKIE01000007">
    <property type="protein sequence ID" value="OHW61805.1"/>
    <property type="molecule type" value="Genomic_DNA"/>
</dbReference>
<evidence type="ECO:0000256" key="4">
    <source>
        <dbReference type="RuleBase" id="RU003744"/>
    </source>
</evidence>
<sequence>MKKRLLLGLSLMISATMLIAGCSGSEDKGASDAGVKVAEDKFVVGLDDSFPPMGFRDESGEIVGFDIDLAKAAAEEMGMEVEFKSVDWDGVLLSLKKGDIDVIWNGLTVTEERKAEINFTEPYLANRQIIVVKSDSDVKSKEDLSGKVLGLQLGSSSEKALASDSEFSDSLSEVTKYANNTEALMDLSAGRVDAVLVDEIVGRYYMSKKEGEFKVLSGDLGEEDYAVGVRKEDGEFLKKLNEALKKVKSSEKGSAISDEWFGEDILVK</sequence>
<dbReference type="SMART" id="SM00079">
    <property type="entry name" value="PBPe"/>
    <property type="match status" value="1"/>
</dbReference>
<dbReference type="SMART" id="SM00062">
    <property type="entry name" value="PBPb"/>
    <property type="match status" value="1"/>
</dbReference>
<dbReference type="InterPro" id="IPR001320">
    <property type="entry name" value="Iontro_rcpt_C"/>
</dbReference>
<dbReference type="AlphaFoldDB" id="A0A1S1V5V9"/>
<dbReference type="InterPro" id="IPR001638">
    <property type="entry name" value="Solute-binding_3/MltF_N"/>
</dbReference>
<comment type="subcellular location">
    <subcellularLocation>
        <location evidence="1">Cell envelope</location>
    </subcellularLocation>
</comment>
<evidence type="ECO:0000313" key="9">
    <source>
        <dbReference type="Proteomes" id="UP000180254"/>
    </source>
</evidence>
<dbReference type="GO" id="GO:0015276">
    <property type="term" value="F:ligand-gated monoatomic ion channel activity"/>
    <property type="evidence" value="ECO:0007669"/>
    <property type="project" value="InterPro"/>
</dbReference>
<dbReference type="Proteomes" id="UP000180254">
    <property type="component" value="Unassembled WGS sequence"/>
</dbReference>
<dbReference type="GO" id="GO:0030313">
    <property type="term" value="C:cell envelope"/>
    <property type="evidence" value="ECO:0007669"/>
    <property type="project" value="UniProtKB-SubCell"/>
</dbReference>
<dbReference type="Gene3D" id="3.40.190.10">
    <property type="entry name" value="Periplasmic binding protein-like II"/>
    <property type="match status" value="2"/>
</dbReference>
<comment type="similarity">
    <text evidence="2 4">Belongs to the bacterial solute-binding protein 3 family.</text>
</comment>
<feature type="signal peptide" evidence="5">
    <location>
        <begin position="1"/>
        <end position="20"/>
    </location>
</feature>